<comment type="caution">
    <text evidence="9">The sequence shown here is derived from an EMBL/GenBank/DDBJ whole genome shotgun (WGS) entry which is preliminary data.</text>
</comment>
<feature type="transmembrane region" description="Helical" evidence="8">
    <location>
        <begin position="396"/>
        <end position="423"/>
    </location>
</feature>
<feature type="transmembrane region" description="Helical" evidence="8">
    <location>
        <begin position="351"/>
        <end position="376"/>
    </location>
</feature>
<dbReference type="RefSeq" id="WP_188454757.1">
    <property type="nucleotide sequence ID" value="NZ_BMFR01000004.1"/>
</dbReference>
<dbReference type="GO" id="GO:0022857">
    <property type="term" value="F:transmembrane transporter activity"/>
    <property type="evidence" value="ECO:0007669"/>
    <property type="project" value="InterPro"/>
</dbReference>
<dbReference type="InterPro" id="IPR000060">
    <property type="entry name" value="BCCT_transptr"/>
</dbReference>
<feature type="transmembrane region" description="Helical" evidence="8">
    <location>
        <begin position="183"/>
        <end position="206"/>
    </location>
</feature>
<keyword evidence="5 8" id="KW-0812">Transmembrane</keyword>
<evidence type="ECO:0000256" key="5">
    <source>
        <dbReference type="ARBA" id="ARBA00022692"/>
    </source>
</evidence>
<evidence type="ECO:0000256" key="1">
    <source>
        <dbReference type="ARBA" id="ARBA00004651"/>
    </source>
</evidence>
<feature type="transmembrane region" description="Helical" evidence="8">
    <location>
        <begin position="226"/>
        <end position="248"/>
    </location>
</feature>
<evidence type="ECO:0000256" key="3">
    <source>
        <dbReference type="ARBA" id="ARBA00022448"/>
    </source>
</evidence>
<evidence type="ECO:0000256" key="4">
    <source>
        <dbReference type="ARBA" id="ARBA00022475"/>
    </source>
</evidence>
<evidence type="ECO:0000313" key="10">
    <source>
        <dbReference type="Proteomes" id="UP000622860"/>
    </source>
</evidence>
<dbReference type="AlphaFoldDB" id="A0A917M1N3"/>
<protein>
    <submittedName>
        <fullName evidence="9">Transporter</fullName>
    </submittedName>
</protein>
<dbReference type="PROSITE" id="PS01303">
    <property type="entry name" value="BCCT"/>
    <property type="match status" value="1"/>
</dbReference>
<feature type="transmembrane region" description="Helical" evidence="8">
    <location>
        <begin position="143"/>
        <end position="162"/>
    </location>
</feature>
<keyword evidence="3" id="KW-0813">Transport</keyword>
<dbReference type="PANTHER" id="PTHR30047:SF7">
    <property type="entry name" value="HIGH-AFFINITY CHOLINE TRANSPORT PROTEIN"/>
    <property type="match status" value="1"/>
</dbReference>
<keyword evidence="6 8" id="KW-1133">Transmembrane helix</keyword>
<reference evidence="9" key="1">
    <citation type="journal article" date="2014" name="Int. J. Syst. Evol. Microbiol.">
        <title>Complete genome sequence of Corynebacterium casei LMG S-19264T (=DSM 44701T), isolated from a smear-ripened cheese.</title>
        <authorList>
            <consortium name="US DOE Joint Genome Institute (JGI-PGF)"/>
            <person name="Walter F."/>
            <person name="Albersmeier A."/>
            <person name="Kalinowski J."/>
            <person name="Ruckert C."/>
        </authorList>
    </citation>
    <scope>NUCLEOTIDE SEQUENCE</scope>
    <source>
        <strain evidence="9">CGMCC 1.12754</strain>
    </source>
</reference>
<evidence type="ECO:0000256" key="6">
    <source>
        <dbReference type="ARBA" id="ARBA00022989"/>
    </source>
</evidence>
<dbReference type="GO" id="GO:0005886">
    <property type="term" value="C:plasma membrane"/>
    <property type="evidence" value="ECO:0007669"/>
    <property type="project" value="UniProtKB-SubCell"/>
</dbReference>
<gene>
    <name evidence="9" type="primary">yeaV</name>
    <name evidence="9" type="ORF">GCM10011398_14980</name>
</gene>
<accession>A0A917M1N3</accession>
<sequence length="575" mass="63522">MQTKLIDWPTFIGSLILVLGVTIPLMLFPEAGKKAVDLANTFMTENFGVLYLLMGLLTFAFLLFVAFSKNGQIKLGNKGEQTEFGTFSWAAMLFAAGIGSSILYWGMIEWAYYYQGPPFGITPKSNEAIQWASSYGIFHWGPIAWAIYTLPALPIAYFYYVRKKPVLKISESVRPVLGKLVDGPLGILIDVLFIFGLMGGAGTTLALGTPMIAEGVHDLTGIPITLGLKTVIMLVCTLIFAISAYSGLSRGIKLLSDVNLWLAIFVLLFIFLFGPTLFISQTSFSSIGLITDNFFRMATWLEPFGNLAGFNETGFPESWTIFYWAWWLVYAPFVGLFVARISRGRTIKQMILGTMIYGTIGCILFFGIMGNFGLYLQLTGSFDVIGFMNENGAPAAIIAILHQLPLSNMIVAVFTILAIIFLATTFDSSSYILASVTQTEVRGEPLRWNRLFWAFTLCVLPLALMYLGDLETLQTASIVAGFPIIFIMLLLAWSFMKASNQDIRASDTYQAPTIHIGEKGKGRRSALEALEDKGKRIKLKKELFGSFPNSSFSFIYSVLSQLPARLHGASSQVYA</sequence>
<dbReference type="Pfam" id="PF02028">
    <property type="entry name" value="BCCT"/>
    <property type="match status" value="1"/>
</dbReference>
<dbReference type="EMBL" id="BMFR01000004">
    <property type="protein sequence ID" value="GGG71681.1"/>
    <property type="molecule type" value="Genomic_DNA"/>
</dbReference>
<dbReference type="NCBIfam" id="TIGR00842">
    <property type="entry name" value="bcct"/>
    <property type="match status" value="1"/>
</dbReference>
<comment type="subcellular location">
    <subcellularLocation>
        <location evidence="1">Cell membrane</location>
        <topology evidence="1">Multi-pass membrane protein</topology>
    </subcellularLocation>
</comment>
<reference evidence="9" key="2">
    <citation type="submission" date="2020-09" db="EMBL/GenBank/DDBJ databases">
        <authorList>
            <person name="Sun Q."/>
            <person name="Zhou Y."/>
        </authorList>
    </citation>
    <scope>NUCLEOTIDE SEQUENCE</scope>
    <source>
        <strain evidence="9">CGMCC 1.12754</strain>
    </source>
</reference>
<name>A0A917M1N3_9BACI</name>
<comment type="similarity">
    <text evidence="2">Belongs to the BCCT transporter (TC 2.A.15) family.</text>
</comment>
<feature type="transmembrane region" description="Helical" evidence="8">
    <location>
        <begin position="321"/>
        <end position="339"/>
    </location>
</feature>
<evidence type="ECO:0000256" key="8">
    <source>
        <dbReference type="SAM" id="Phobius"/>
    </source>
</evidence>
<dbReference type="InterPro" id="IPR018093">
    <property type="entry name" value="BCCT_CS"/>
</dbReference>
<feature type="transmembrane region" description="Helical" evidence="8">
    <location>
        <begin position="260"/>
        <end position="279"/>
    </location>
</feature>
<feature type="transmembrane region" description="Helical" evidence="8">
    <location>
        <begin position="48"/>
        <end position="67"/>
    </location>
</feature>
<feature type="transmembrane region" description="Helical" evidence="8">
    <location>
        <begin position="451"/>
        <end position="468"/>
    </location>
</feature>
<keyword evidence="7 8" id="KW-0472">Membrane</keyword>
<proteinExistence type="inferred from homology"/>
<evidence type="ECO:0000256" key="7">
    <source>
        <dbReference type="ARBA" id="ARBA00023136"/>
    </source>
</evidence>
<dbReference type="Proteomes" id="UP000622860">
    <property type="component" value="Unassembled WGS sequence"/>
</dbReference>
<organism evidence="9 10">
    <name type="scientific">Virgibacillus oceani</name>
    <dbReference type="NCBI Taxonomy" id="1479511"/>
    <lineage>
        <taxon>Bacteria</taxon>
        <taxon>Bacillati</taxon>
        <taxon>Bacillota</taxon>
        <taxon>Bacilli</taxon>
        <taxon>Bacillales</taxon>
        <taxon>Bacillaceae</taxon>
        <taxon>Virgibacillus</taxon>
    </lineage>
</organism>
<dbReference type="PANTHER" id="PTHR30047">
    <property type="entry name" value="HIGH-AFFINITY CHOLINE TRANSPORT PROTEIN-RELATED"/>
    <property type="match status" value="1"/>
</dbReference>
<keyword evidence="4" id="KW-1003">Cell membrane</keyword>
<feature type="transmembrane region" description="Helical" evidence="8">
    <location>
        <begin position="7"/>
        <end position="28"/>
    </location>
</feature>
<feature type="transmembrane region" description="Helical" evidence="8">
    <location>
        <begin position="87"/>
        <end position="108"/>
    </location>
</feature>
<keyword evidence="10" id="KW-1185">Reference proteome</keyword>
<feature type="transmembrane region" description="Helical" evidence="8">
    <location>
        <begin position="474"/>
        <end position="496"/>
    </location>
</feature>
<evidence type="ECO:0000313" key="9">
    <source>
        <dbReference type="EMBL" id="GGG71681.1"/>
    </source>
</evidence>
<evidence type="ECO:0000256" key="2">
    <source>
        <dbReference type="ARBA" id="ARBA00005658"/>
    </source>
</evidence>